<keyword evidence="2" id="KW-1185">Reference proteome</keyword>
<comment type="caution">
    <text evidence="1">The sequence shown here is derived from an EMBL/GenBank/DDBJ whole genome shotgun (WGS) entry which is preliminary data.</text>
</comment>
<proteinExistence type="predicted"/>
<evidence type="ECO:0000313" key="1">
    <source>
        <dbReference type="EMBL" id="KAJ8546501.1"/>
    </source>
</evidence>
<organism evidence="1 2">
    <name type="scientific">Anisodus acutangulus</name>
    <dbReference type="NCBI Taxonomy" id="402998"/>
    <lineage>
        <taxon>Eukaryota</taxon>
        <taxon>Viridiplantae</taxon>
        <taxon>Streptophyta</taxon>
        <taxon>Embryophyta</taxon>
        <taxon>Tracheophyta</taxon>
        <taxon>Spermatophyta</taxon>
        <taxon>Magnoliopsida</taxon>
        <taxon>eudicotyledons</taxon>
        <taxon>Gunneridae</taxon>
        <taxon>Pentapetalae</taxon>
        <taxon>asterids</taxon>
        <taxon>lamiids</taxon>
        <taxon>Solanales</taxon>
        <taxon>Solanaceae</taxon>
        <taxon>Solanoideae</taxon>
        <taxon>Hyoscyameae</taxon>
        <taxon>Anisodus</taxon>
    </lineage>
</organism>
<gene>
    <name evidence="1" type="ORF">K7X08_032378</name>
</gene>
<name>A0A9Q1LWW8_9SOLA</name>
<evidence type="ECO:0000313" key="2">
    <source>
        <dbReference type="Proteomes" id="UP001152561"/>
    </source>
</evidence>
<dbReference type="EMBL" id="JAJAGQ010000013">
    <property type="protein sequence ID" value="KAJ8546501.1"/>
    <property type="molecule type" value="Genomic_DNA"/>
</dbReference>
<sequence length="74" mass="9179">MHNRPSFSPGDSPNTDGIRIGFSTRRRLYSYYRWQPKHQHFRGHLRPWPWNKHRKLREYTESSCQKLHSHRYSK</sequence>
<accession>A0A9Q1LWW8</accession>
<dbReference type="Proteomes" id="UP001152561">
    <property type="component" value="Unassembled WGS sequence"/>
</dbReference>
<protein>
    <submittedName>
        <fullName evidence="1">Uncharacterized protein</fullName>
    </submittedName>
</protein>
<reference evidence="2" key="1">
    <citation type="journal article" date="2023" name="Proc. Natl. Acad. Sci. U.S.A.">
        <title>Genomic and structural basis for evolution of tropane alkaloid biosynthesis.</title>
        <authorList>
            <person name="Wanga Y.-J."/>
            <person name="Taina T."/>
            <person name="Yua J.-Y."/>
            <person name="Lia J."/>
            <person name="Xua B."/>
            <person name="Chenc J."/>
            <person name="D'Auriad J.C."/>
            <person name="Huanga J.-P."/>
            <person name="Huanga S.-X."/>
        </authorList>
    </citation>
    <scope>NUCLEOTIDE SEQUENCE [LARGE SCALE GENOMIC DNA]</scope>
    <source>
        <strain evidence="2">cv. KIB-2019</strain>
    </source>
</reference>
<dbReference type="AlphaFoldDB" id="A0A9Q1LWW8"/>